<dbReference type="CDD" id="cd01949">
    <property type="entry name" value="GGDEF"/>
    <property type="match status" value="1"/>
</dbReference>
<dbReference type="InterPro" id="IPR035919">
    <property type="entry name" value="EAL_sf"/>
</dbReference>
<dbReference type="SUPFAM" id="SSF141868">
    <property type="entry name" value="EAL domain-like"/>
    <property type="match status" value="1"/>
</dbReference>
<dbReference type="SUPFAM" id="SSF55073">
    <property type="entry name" value="Nucleotide cyclase"/>
    <property type="match status" value="1"/>
</dbReference>
<dbReference type="RefSeq" id="WP_073389099.1">
    <property type="nucleotide sequence ID" value="NZ_FQXK01000030.1"/>
</dbReference>
<sequence length="842" mass="95503">MKKYRVLKRFMTCFILCLFLAFGTGLVSMRSFSKTQYAGIISGVYDDEDDLYSNYENRSEAMDRGEYDDSGEDSNNQKINILILSSYSMRDTIVEPEIDGISNILSESSYNLSFEFMDSRRYDSEEDIEIYYAYLSNKLLSSRKYDCIIACDDAALAFLTDHDELMRGVPVVYMGIQDEKNLEAASKYDNITGITENYDYEGNIKAIHSMLPKVNKLYIIIDNSYIGSLDKSKFLEIQADYPEFEWNYINFTETDIEQIKEILQNLDSNSAVIMSDVYESSDGHVNSFLYNAEILIGDCAAPVFCLPYDITGTGVVGGIVYDSTKAAETAAIMVMQIINGKKPSEITIISKTPTLPVYDKKVLDKYGISISSLPDGSIIRNAPPSVMEFLKEYYGIIIPVVIAVLAIIGELLLHSHRQRKLLSTDYLTGLPNRGYLDGQLRNMSEDKNMYGFIIIDIDDFRSINDLYGNSVGDKVIVETASRIKGNLTRNMVMGRLGGDEFMIILKEADVENIEDYCRDIIALFDEPVMLDDLQMVINVTIGAAIRIPDMESITALNNASEALRYAKENLRHNYFFFNSDLGKAQIRRRVIKTTLEEAIALDGFEIFYQPQFITGTDELFGVEALVRLKNNVAGPGEFIPVAEENMSIIRIDRVVTEKTISQWHKWLEMGYELPPVSINFSNIQLNDSGYPNYVFERLAKYNVDPSRVVIEITESSFLTTSNRTTDYFSKFTDGGIRLSIDDYGTGYSSLSYLNRLPFSCLKIDQSLIRTEPTKENLFMIEKIIEIAHSRNYKVVAEGVETKEQEDFLYSVGCDATQGFMRGKPMKAEDLEKMLEKYKHSNG</sequence>
<dbReference type="SMART" id="SM00267">
    <property type="entry name" value="GGDEF"/>
    <property type="match status" value="1"/>
</dbReference>
<evidence type="ECO:0000259" key="1">
    <source>
        <dbReference type="PROSITE" id="PS50883"/>
    </source>
</evidence>
<name>A0A1M6B9P9_BUTFI</name>
<dbReference type="InterPro" id="IPR000160">
    <property type="entry name" value="GGDEF_dom"/>
</dbReference>
<gene>
    <name evidence="3" type="ORF">SAMN02745229_03105</name>
</gene>
<dbReference type="InterPro" id="IPR029787">
    <property type="entry name" value="Nucleotide_cyclase"/>
</dbReference>
<organism evidence="3 4">
    <name type="scientific">Butyrivibrio fibrisolvens DSM 3071</name>
    <dbReference type="NCBI Taxonomy" id="1121131"/>
    <lineage>
        <taxon>Bacteria</taxon>
        <taxon>Bacillati</taxon>
        <taxon>Bacillota</taxon>
        <taxon>Clostridia</taxon>
        <taxon>Lachnospirales</taxon>
        <taxon>Lachnospiraceae</taxon>
        <taxon>Butyrivibrio</taxon>
    </lineage>
</organism>
<dbReference type="OrthoDB" id="9805474at2"/>
<dbReference type="SMART" id="SM00052">
    <property type="entry name" value="EAL"/>
    <property type="match status" value="1"/>
</dbReference>
<feature type="domain" description="GGDEF" evidence="2">
    <location>
        <begin position="448"/>
        <end position="579"/>
    </location>
</feature>
<dbReference type="PANTHER" id="PTHR33121:SF71">
    <property type="entry name" value="OXYGEN SENSOR PROTEIN DOSP"/>
    <property type="match status" value="1"/>
</dbReference>
<proteinExistence type="predicted"/>
<dbReference type="Gene3D" id="3.30.70.270">
    <property type="match status" value="1"/>
</dbReference>
<dbReference type="Pfam" id="PF04392">
    <property type="entry name" value="ABC_sub_bind"/>
    <property type="match status" value="1"/>
</dbReference>
<dbReference type="GO" id="GO:0071111">
    <property type="term" value="F:cyclic-guanylate-specific phosphodiesterase activity"/>
    <property type="evidence" value="ECO:0007669"/>
    <property type="project" value="InterPro"/>
</dbReference>
<dbReference type="GeneID" id="89510874"/>
<dbReference type="Proteomes" id="UP000184278">
    <property type="component" value="Unassembled WGS sequence"/>
</dbReference>
<evidence type="ECO:0000313" key="3">
    <source>
        <dbReference type="EMBL" id="SHI45470.1"/>
    </source>
</evidence>
<dbReference type="NCBIfam" id="TIGR00254">
    <property type="entry name" value="GGDEF"/>
    <property type="match status" value="1"/>
</dbReference>
<accession>A0A1M6B9P9</accession>
<dbReference type="Pfam" id="PF00990">
    <property type="entry name" value="GGDEF"/>
    <property type="match status" value="1"/>
</dbReference>
<dbReference type="InterPro" id="IPR050706">
    <property type="entry name" value="Cyclic-di-GMP_PDE-like"/>
</dbReference>
<dbReference type="PROSITE" id="PS50887">
    <property type="entry name" value="GGDEF"/>
    <property type="match status" value="1"/>
</dbReference>
<dbReference type="EMBL" id="FQXK01000030">
    <property type="protein sequence ID" value="SHI45470.1"/>
    <property type="molecule type" value="Genomic_DNA"/>
</dbReference>
<dbReference type="CDD" id="cd01948">
    <property type="entry name" value="EAL"/>
    <property type="match status" value="1"/>
</dbReference>
<dbReference type="PANTHER" id="PTHR33121">
    <property type="entry name" value="CYCLIC DI-GMP PHOSPHODIESTERASE PDEF"/>
    <property type="match status" value="1"/>
</dbReference>
<dbReference type="STRING" id="1121131.SAMN02745229_03105"/>
<feature type="domain" description="EAL" evidence="1">
    <location>
        <begin position="588"/>
        <end position="838"/>
    </location>
</feature>
<dbReference type="AlphaFoldDB" id="A0A1M6B9P9"/>
<dbReference type="InterPro" id="IPR043128">
    <property type="entry name" value="Rev_trsase/Diguanyl_cyclase"/>
</dbReference>
<dbReference type="PROSITE" id="PS50883">
    <property type="entry name" value="EAL"/>
    <property type="match status" value="1"/>
</dbReference>
<dbReference type="Gene3D" id="3.40.50.2300">
    <property type="match status" value="2"/>
</dbReference>
<keyword evidence="4" id="KW-1185">Reference proteome</keyword>
<dbReference type="InterPro" id="IPR001633">
    <property type="entry name" value="EAL_dom"/>
</dbReference>
<reference evidence="4" key="1">
    <citation type="submission" date="2016-11" db="EMBL/GenBank/DDBJ databases">
        <authorList>
            <person name="Varghese N."/>
            <person name="Submissions S."/>
        </authorList>
    </citation>
    <scope>NUCLEOTIDE SEQUENCE [LARGE SCALE GENOMIC DNA]</scope>
    <source>
        <strain evidence="4">DSM 3071</strain>
    </source>
</reference>
<evidence type="ECO:0000313" key="4">
    <source>
        <dbReference type="Proteomes" id="UP000184278"/>
    </source>
</evidence>
<protein>
    <submittedName>
        <fullName evidence="3">Diguanylate cyclase (GGDEF) domain-containing protein</fullName>
    </submittedName>
</protein>
<dbReference type="Gene3D" id="3.20.20.450">
    <property type="entry name" value="EAL domain"/>
    <property type="match status" value="1"/>
</dbReference>
<dbReference type="InterPro" id="IPR007487">
    <property type="entry name" value="ABC_transpt-TYRBP-like"/>
</dbReference>
<dbReference type="Pfam" id="PF00563">
    <property type="entry name" value="EAL"/>
    <property type="match status" value="1"/>
</dbReference>
<evidence type="ECO:0000259" key="2">
    <source>
        <dbReference type="PROSITE" id="PS50887"/>
    </source>
</evidence>